<dbReference type="Proteomes" id="UP000069030">
    <property type="component" value="Chromosome"/>
</dbReference>
<dbReference type="RefSeq" id="WP_058699700.1">
    <property type="nucleotide sequence ID" value="NZ_CP013690.1"/>
</dbReference>
<evidence type="ECO:0000313" key="2">
    <source>
        <dbReference type="EMBL" id="ALU27609.1"/>
    </source>
</evidence>
<feature type="chain" id="PRO_5042615645" evidence="1">
    <location>
        <begin position="20"/>
        <end position="577"/>
    </location>
</feature>
<organism evidence="2 3">
    <name type="scientific">Myroides odoratimimus</name>
    <dbReference type="NCBI Taxonomy" id="76832"/>
    <lineage>
        <taxon>Bacteria</taxon>
        <taxon>Pseudomonadati</taxon>
        <taxon>Bacteroidota</taxon>
        <taxon>Flavobacteriia</taxon>
        <taxon>Flavobacteriales</taxon>
        <taxon>Flavobacteriaceae</taxon>
        <taxon>Myroides</taxon>
    </lineage>
</organism>
<dbReference type="EMBL" id="CP013690">
    <property type="protein sequence ID" value="ALU27609.1"/>
    <property type="molecule type" value="Genomic_DNA"/>
</dbReference>
<accession>A0AAI8C7T0</accession>
<evidence type="ECO:0000313" key="3">
    <source>
        <dbReference type="Proteomes" id="UP000069030"/>
    </source>
</evidence>
<dbReference type="AlphaFoldDB" id="A0AAI8C7T0"/>
<proteinExistence type="predicted"/>
<name>A0AAI8C7T0_9FLAO</name>
<gene>
    <name evidence="2" type="ORF">AS202_16295</name>
</gene>
<evidence type="ECO:0000256" key="1">
    <source>
        <dbReference type="SAM" id="SignalP"/>
    </source>
</evidence>
<reference evidence="2 3" key="1">
    <citation type="journal article" date="2016" name="J. Zhejiang Univ. Sci. B">
        <title>Antibiotic resistance mechanisms of Myroides sp.</title>
        <authorList>
            <person name="Hu S."/>
            <person name="Yuan S."/>
            <person name="Qu H."/>
            <person name="Jiang T."/>
            <person name="Zhou Y."/>
            <person name="Wang M."/>
            <person name="Ming D."/>
        </authorList>
    </citation>
    <scope>NUCLEOTIDE SEQUENCE [LARGE SCALE GENOMIC DNA]</scope>
    <source>
        <strain evidence="2 3">PR63039</strain>
    </source>
</reference>
<keyword evidence="1" id="KW-0732">Signal</keyword>
<feature type="signal peptide" evidence="1">
    <location>
        <begin position="1"/>
        <end position="19"/>
    </location>
</feature>
<dbReference type="KEGG" id="mod:AS202_16295"/>
<sequence length="577" mass="63803">MKKKITTLFLLALGAGMYAQTPDPIGMGVGTALVPNKSAILDIAASKKGVLIPRVALNDVKVFGLEGDSKTESMLVFNDKGTAAKGFYYWTNNTTTPAESKWELITSESVLNQKIDELKNYVDTEIKKITNIVDGANLSYLVAFNPTGGANGKGEFSYLVPDGSGGYTQKAITFAELIALSETKTFMKAEMHKIKDPNDETGKTEVEVVKAYYYFNEDAVNAWLIAGNDIKDINDPVKGIPFTSGFKIDVVGTVSSNLEQVFNDNRKFIDKFITKSEGNVFAEVVNNEVKLYYIDKTNGKTEVNFNTFETKTNIQKTIVDASGKEGTYTDATLGTLKEGQILFKYKSEELDANQQPVNYYLNITEEVKNSFNHQDIKDELNRYLTQGGNVYYGEITTGDGKFVLYHLIDNGDGTFTKKPIDISENIIETIKTNDKVTELINEKTKVVVTTETNVPTGEVINGYTVYKGTAEILVNHADGYDSELAANTYVVTKPMKFVVDDATKKGSWVENKADKFGRLLKASVLDKNGQVLFTTVTDVTSPGDNQFRFAFGVGNSYYPLPNDKYEVVFEYLGATKQ</sequence>
<protein>
    <submittedName>
        <fullName evidence="2">Uncharacterized protein</fullName>
    </submittedName>
</protein>